<evidence type="ECO:0000313" key="3">
    <source>
        <dbReference type="Proteomes" id="UP000566819"/>
    </source>
</evidence>
<accession>A0A8H4QRT0</accession>
<organism evidence="2 3">
    <name type="scientific">Cudoniella acicularis</name>
    <dbReference type="NCBI Taxonomy" id="354080"/>
    <lineage>
        <taxon>Eukaryota</taxon>
        <taxon>Fungi</taxon>
        <taxon>Dikarya</taxon>
        <taxon>Ascomycota</taxon>
        <taxon>Pezizomycotina</taxon>
        <taxon>Leotiomycetes</taxon>
        <taxon>Helotiales</taxon>
        <taxon>Tricladiaceae</taxon>
        <taxon>Cudoniella</taxon>
    </lineage>
</organism>
<keyword evidence="3" id="KW-1185">Reference proteome</keyword>
<feature type="chain" id="PRO_5034915110" evidence="1">
    <location>
        <begin position="17"/>
        <end position="248"/>
    </location>
</feature>
<comment type="caution">
    <text evidence="2">The sequence shown here is derived from an EMBL/GenBank/DDBJ whole genome shotgun (WGS) entry which is preliminary data.</text>
</comment>
<sequence length="248" mass="26328">MLILLSSTTLTELVGALFTATEETKLAKYSTNEALCTLKKGRVFCVVADDDVEDGTVVRSIWYPTTVEGKEEVPVSAEFVFGTVDDALSNGAACTSRLHCKQVVAASKAQVNKSTWVHWVVTCSCSQLVVANVQLISLRYSGSLGYSVIVALRREGVGIGAMVVIAAGGNSLDDVMVKSSGTCPRRVDKIAVVADPEAEVLAVSDAIDIEDVGFAPSQVALNANIAVIIKKIFIVARCANDLRKGMKE</sequence>
<keyword evidence="1" id="KW-0732">Signal</keyword>
<feature type="signal peptide" evidence="1">
    <location>
        <begin position="1"/>
        <end position="16"/>
    </location>
</feature>
<dbReference type="Proteomes" id="UP000566819">
    <property type="component" value="Unassembled WGS sequence"/>
</dbReference>
<gene>
    <name evidence="2" type="ORF">G7Y89_g15172</name>
</gene>
<evidence type="ECO:0000313" key="2">
    <source>
        <dbReference type="EMBL" id="KAF4616235.1"/>
    </source>
</evidence>
<evidence type="ECO:0000256" key="1">
    <source>
        <dbReference type="SAM" id="SignalP"/>
    </source>
</evidence>
<dbReference type="EMBL" id="JAAMPI010002241">
    <property type="protein sequence ID" value="KAF4616235.1"/>
    <property type="molecule type" value="Genomic_DNA"/>
</dbReference>
<dbReference type="AlphaFoldDB" id="A0A8H4QRT0"/>
<proteinExistence type="predicted"/>
<reference evidence="2 3" key="1">
    <citation type="submission" date="2020-03" db="EMBL/GenBank/DDBJ databases">
        <title>Draft Genome Sequence of Cudoniella acicularis.</title>
        <authorList>
            <person name="Buettner E."/>
            <person name="Kellner H."/>
        </authorList>
    </citation>
    <scope>NUCLEOTIDE SEQUENCE [LARGE SCALE GENOMIC DNA]</scope>
    <source>
        <strain evidence="2 3">DSM 108380</strain>
    </source>
</reference>
<name>A0A8H4QRT0_9HELO</name>
<protein>
    <submittedName>
        <fullName evidence="2">Uncharacterized protein</fullName>
    </submittedName>
</protein>